<feature type="signal peptide" evidence="1">
    <location>
        <begin position="1"/>
        <end position="35"/>
    </location>
</feature>
<organism evidence="2 3">
    <name type="scientific">Paracoccus thiocyanatus</name>
    <dbReference type="NCBI Taxonomy" id="34006"/>
    <lineage>
        <taxon>Bacteria</taxon>
        <taxon>Pseudomonadati</taxon>
        <taxon>Pseudomonadota</taxon>
        <taxon>Alphaproteobacteria</taxon>
        <taxon>Rhodobacterales</taxon>
        <taxon>Paracoccaceae</taxon>
        <taxon>Paracoccus</taxon>
    </lineage>
</organism>
<name>A0A1N6ZPS3_9RHOB</name>
<sequence>MDHGTCKGPPLARTGTALAATMAALLTLPAAPAKAANFTPPSGCTLEVTVQNRGCSVSQHYRCGKDAPGDQWVSYFAADGPTFQSRIDRETRWMESTDLRSGLTDLLEDKARDHASFSGLLDTGRDDFDFWTRSTSGERLRHVGHDELTGETVQIDGVTLELTRFDLTTYAETGQVLIRRQGQQFISRAQGRFYGGVETSEDWTGTARQTNDSPVTFSFPGEAGFGATRPEYDCDLQMVGGEAAETLWQLVKEART</sequence>
<dbReference type="AlphaFoldDB" id="A0A1N6ZPS3"/>
<reference evidence="2 3" key="1">
    <citation type="submission" date="2017-01" db="EMBL/GenBank/DDBJ databases">
        <authorList>
            <person name="Varghese N."/>
            <person name="Submissions S."/>
        </authorList>
    </citation>
    <scope>NUCLEOTIDE SEQUENCE [LARGE SCALE GENOMIC DNA]</scope>
    <source>
        <strain evidence="2 3">ATCC 700171</strain>
    </source>
</reference>
<evidence type="ECO:0000256" key="1">
    <source>
        <dbReference type="SAM" id="SignalP"/>
    </source>
</evidence>
<evidence type="ECO:0000313" key="3">
    <source>
        <dbReference type="Proteomes" id="UP000323956"/>
    </source>
</evidence>
<accession>A0A1N6ZPS3</accession>
<dbReference type="EMBL" id="FTMK01000037">
    <property type="protein sequence ID" value="SIR28839.1"/>
    <property type="molecule type" value="Genomic_DNA"/>
</dbReference>
<keyword evidence="1" id="KW-0732">Signal</keyword>
<gene>
    <name evidence="2" type="ORF">SAMN05421641_1378</name>
</gene>
<proteinExistence type="predicted"/>
<evidence type="ECO:0000313" key="2">
    <source>
        <dbReference type="EMBL" id="SIR28839.1"/>
    </source>
</evidence>
<feature type="chain" id="PRO_5012094199" evidence="1">
    <location>
        <begin position="36"/>
        <end position="256"/>
    </location>
</feature>
<dbReference type="Proteomes" id="UP000323956">
    <property type="component" value="Unassembled WGS sequence"/>
</dbReference>
<protein>
    <submittedName>
        <fullName evidence="2">Uncharacterized protein</fullName>
    </submittedName>
</protein>